<reference evidence="2" key="1">
    <citation type="journal article" date="2020" name="ISME J.">
        <title>Gammaproteobacteria mediating utilization of methyl-, sulfur- and petroleum organic compounds in deep ocean hydrothermal plumes.</title>
        <authorList>
            <person name="Zhou Z."/>
            <person name="Liu Y."/>
            <person name="Pan J."/>
            <person name="Cron B.R."/>
            <person name="Toner B.M."/>
            <person name="Anantharaman K."/>
            <person name="Breier J.A."/>
            <person name="Dick G.J."/>
            <person name="Li M."/>
        </authorList>
    </citation>
    <scope>NUCLEOTIDE SEQUENCE</scope>
    <source>
        <strain evidence="2">SZUA-1476</strain>
    </source>
</reference>
<dbReference type="EMBL" id="DQUR01000212">
    <property type="protein sequence ID" value="HIP89513.1"/>
    <property type="molecule type" value="Genomic_DNA"/>
</dbReference>
<feature type="site" description="Participates in a stacking interaction with the thymidine ring of dTDP-4-oxo-6-deoxyglucose" evidence="1">
    <location>
        <position position="28"/>
    </location>
</feature>
<dbReference type="PANTHER" id="PTHR21047">
    <property type="entry name" value="DTDP-6-DEOXY-D-GLUCOSE-3,5 EPIMERASE"/>
    <property type="match status" value="1"/>
</dbReference>
<sequence>LYIPRGFAHGFLVLSDVAEVVYKVDNVYAPNYEAGIIWNDRSINIQWPIDNPILSQKDQKWPTLKEAIERGWVF</sequence>
<dbReference type="AlphaFoldDB" id="A0A832ZN21"/>
<dbReference type="Proteomes" id="UP000653692">
    <property type="component" value="Unassembled WGS sequence"/>
</dbReference>
<dbReference type="SUPFAM" id="SSF51182">
    <property type="entry name" value="RmlC-like cupins"/>
    <property type="match status" value="1"/>
</dbReference>
<dbReference type="InterPro" id="IPR011051">
    <property type="entry name" value="RmlC_Cupin_sf"/>
</dbReference>
<dbReference type="GO" id="GO:0008830">
    <property type="term" value="F:dTDP-4-dehydrorhamnose 3,5-epimerase activity"/>
    <property type="evidence" value="ECO:0007669"/>
    <property type="project" value="InterPro"/>
</dbReference>
<evidence type="ECO:0000313" key="2">
    <source>
        <dbReference type="EMBL" id="HIP89513.1"/>
    </source>
</evidence>
<proteinExistence type="predicted"/>
<dbReference type="GO" id="GO:0005829">
    <property type="term" value="C:cytosol"/>
    <property type="evidence" value="ECO:0007669"/>
    <property type="project" value="TreeGrafter"/>
</dbReference>
<name>A0A832ZN21_9EURY</name>
<dbReference type="InterPro" id="IPR014710">
    <property type="entry name" value="RmlC-like_jellyroll"/>
</dbReference>
<dbReference type="GO" id="GO:0000271">
    <property type="term" value="P:polysaccharide biosynthetic process"/>
    <property type="evidence" value="ECO:0007669"/>
    <property type="project" value="TreeGrafter"/>
</dbReference>
<evidence type="ECO:0000256" key="1">
    <source>
        <dbReference type="PIRSR" id="PIRSR600888-3"/>
    </source>
</evidence>
<evidence type="ECO:0000313" key="3">
    <source>
        <dbReference type="Proteomes" id="UP000653692"/>
    </source>
</evidence>
<organism evidence="2 3">
    <name type="scientific">Thermococcus paralvinellae</name>
    <dbReference type="NCBI Taxonomy" id="582419"/>
    <lineage>
        <taxon>Archaea</taxon>
        <taxon>Methanobacteriati</taxon>
        <taxon>Methanobacteriota</taxon>
        <taxon>Thermococci</taxon>
        <taxon>Thermococcales</taxon>
        <taxon>Thermococcaceae</taxon>
        <taxon>Thermococcus</taxon>
    </lineage>
</organism>
<accession>A0A832ZN21</accession>
<dbReference type="Pfam" id="PF00908">
    <property type="entry name" value="dTDP_sugar_isom"/>
    <property type="match status" value="1"/>
</dbReference>
<feature type="non-terminal residue" evidence="2">
    <location>
        <position position="1"/>
    </location>
</feature>
<protein>
    <submittedName>
        <fullName evidence="2">dTDP-4-keto-6-deoxy-D-glucose epimerase</fullName>
    </submittedName>
</protein>
<gene>
    <name evidence="2" type="ORF">EYH24_06245</name>
</gene>
<dbReference type="InterPro" id="IPR000888">
    <property type="entry name" value="RmlC-like"/>
</dbReference>
<dbReference type="GO" id="GO:0019305">
    <property type="term" value="P:dTDP-rhamnose biosynthetic process"/>
    <property type="evidence" value="ECO:0007669"/>
    <property type="project" value="TreeGrafter"/>
</dbReference>
<dbReference type="Gene3D" id="2.60.120.10">
    <property type="entry name" value="Jelly Rolls"/>
    <property type="match status" value="1"/>
</dbReference>
<dbReference type="PANTHER" id="PTHR21047:SF2">
    <property type="entry name" value="THYMIDINE DIPHOSPHO-4-KETO-RHAMNOSE 3,5-EPIMERASE"/>
    <property type="match status" value="1"/>
</dbReference>
<comment type="caution">
    <text evidence="2">The sequence shown here is derived from an EMBL/GenBank/DDBJ whole genome shotgun (WGS) entry which is preliminary data.</text>
</comment>